<dbReference type="InterPro" id="IPR036390">
    <property type="entry name" value="WH_DNA-bd_sf"/>
</dbReference>
<dbReference type="CDD" id="cd08422">
    <property type="entry name" value="PBP2_CrgA_like"/>
    <property type="match status" value="1"/>
</dbReference>
<comment type="function">
    <text evidence="1">NodD regulates the expression of the nodABCFE genes which encode other nodulation proteins. NodD is also a negative regulator of its own expression. Binds flavonoids as inducers.</text>
</comment>
<dbReference type="SUPFAM" id="SSF46785">
    <property type="entry name" value="Winged helix' DNA-binding domain"/>
    <property type="match status" value="1"/>
</dbReference>
<dbReference type="InterPro" id="IPR058163">
    <property type="entry name" value="LysR-type_TF_proteobact-type"/>
</dbReference>
<evidence type="ECO:0000256" key="1">
    <source>
        <dbReference type="ARBA" id="ARBA00003502"/>
    </source>
</evidence>
<dbReference type="PANTHER" id="PTHR30537:SF5">
    <property type="entry name" value="HTH-TYPE TRANSCRIPTIONAL ACTIVATOR TTDR-RELATED"/>
    <property type="match status" value="1"/>
</dbReference>
<dbReference type="PANTHER" id="PTHR30537">
    <property type="entry name" value="HTH-TYPE TRANSCRIPTIONAL REGULATOR"/>
    <property type="match status" value="1"/>
</dbReference>
<dbReference type="GO" id="GO:0003677">
    <property type="term" value="F:DNA binding"/>
    <property type="evidence" value="ECO:0007669"/>
    <property type="project" value="UniProtKB-KW"/>
</dbReference>
<dbReference type="SUPFAM" id="SSF53850">
    <property type="entry name" value="Periplasmic binding protein-like II"/>
    <property type="match status" value="1"/>
</dbReference>
<dbReference type="InterPro" id="IPR000847">
    <property type="entry name" value="LysR_HTH_N"/>
</dbReference>
<dbReference type="EMBL" id="LJYF01000034">
    <property type="protein sequence ID" value="KRP90740.1"/>
    <property type="molecule type" value="Genomic_DNA"/>
</dbReference>
<dbReference type="STRING" id="108015.GA0061099_100839"/>
<dbReference type="RefSeq" id="WP_057029558.1">
    <property type="nucleotide sequence ID" value="NZ_LJYF01000034.1"/>
</dbReference>
<dbReference type="GO" id="GO:0003700">
    <property type="term" value="F:DNA-binding transcription factor activity"/>
    <property type="evidence" value="ECO:0007669"/>
    <property type="project" value="InterPro"/>
</dbReference>
<dbReference type="Pfam" id="PF03466">
    <property type="entry name" value="LysR_substrate"/>
    <property type="match status" value="1"/>
</dbReference>
<feature type="domain" description="HTH lysR-type" evidence="6">
    <location>
        <begin position="8"/>
        <end position="65"/>
    </location>
</feature>
<comment type="similarity">
    <text evidence="2">Belongs to the LysR transcriptional regulatory family.</text>
</comment>
<keyword evidence="3" id="KW-0805">Transcription regulation</keyword>
<sequence>MSTTTLPPDLSRLLAFVRVVEAGSFAEAARRAGTTTSAMSKAVARFEQAHGLRLLHRSTHSLALTEEGDRLMSAGRALAESLARVQSALGEVARDDGGRVRVTAPASFARACILPRLPAFLRERPEIEIEVKFRNEILDLAAEGVDIAIRTGPLDRAPGHQARRLCTFSWIACASPAYLKARGAPATPFELSAHEHVGFRNPASGQILTWRFADLRGKGPIRITPKPKHICDDAHASLALIANGFGIGWGPSWLVGEDLRAGRLVEVLAPWRAPGEPLWMLRTSGRRPPLRTQRVMSFLNTLPTAFSDKAA</sequence>
<evidence type="ECO:0000256" key="5">
    <source>
        <dbReference type="ARBA" id="ARBA00023163"/>
    </source>
</evidence>
<dbReference type="Gene3D" id="1.10.10.10">
    <property type="entry name" value="Winged helix-like DNA-binding domain superfamily/Winged helix DNA-binding domain"/>
    <property type="match status" value="1"/>
</dbReference>
<dbReference type="InterPro" id="IPR036388">
    <property type="entry name" value="WH-like_DNA-bd_sf"/>
</dbReference>
<gene>
    <name evidence="7" type="ORF">AOQ72_33690</name>
</gene>
<dbReference type="Gene3D" id="3.40.190.290">
    <property type="match status" value="1"/>
</dbReference>
<evidence type="ECO:0000256" key="3">
    <source>
        <dbReference type="ARBA" id="ARBA00023015"/>
    </source>
</evidence>
<keyword evidence="5" id="KW-0804">Transcription</keyword>
<dbReference type="OrthoDB" id="9813056at2"/>
<name>A0A0R3C6B9_9BRAD</name>
<evidence type="ECO:0000256" key="2">
    <source>
        <dbReference type="ARBA" id="ARBA00009437"/>
    </source>
</evidence>
<evidence type="ECO:0000256" key="4">
    <source>
        <dbReference type="ARBA" id="ARBA00023125"/>
    </source>
</evidence>
<dbReference type="AlphaFoldDB" id="A0A0R3C6B9"/>
<dbReference type="Pfam" id="PF00126">
    <property type="entry name" value="HTH_1"/>
    <property type="match status" value="1"/>
</dbReference>
<comment type="caution">
    <text evidence="7">The sequence shown here is derived from an EMBL/GenBank/DDBJ whole genome shotgun (WGS) entry which is preliminary data.</text>
</comment>
<protein>
    <submittedName>
        <fullName evidence="7">LysR family transcriptional regulator</fullName>
    </submittedName>
</protein>
<dbReference type="InterPro" id="IPR005119">
    <property type="entry name" value="LysR_subst-bd"/>
</dbReference>
<evidence type="ECO:0000259" key="6">
    <source>
        <dbReference type="PROSITE" id="PS50931"/>
    </source>
</evidence>
<dbReference type="PROSITE" id="PS50931">
    <property type="entry name" value="HTH_LYSR"/>
    <property type="match status" value="1"/>
</dbReference>
<dbReference type="Proteomes" id="UP000051380">
    <property type="component" value="Unassembled WGS sequence"/>
</dbReference>
<evidence type="ECO:0000313" key="7">
    <source>
        <dbReference type="EMBL" id="KRP90740.1"/>
    </source>
</evidence>
<organism evidence="7 8">
    <name type="scientific">Bradyrhizobium yuanmingense</name>
    <dbReference type="NCBI Taxonomy" id="108015"/>
    <lineage>
        <taxon>Bacteria</taxon>
        <taxon>Pseudomonadati</taxon>
        <taxon>Pseudomonadota</taxon>
        <taxon>Alphaproteobacteria</taxon>
        <taxon>Hyphomicrobiales</taxon>
        <taxon>Nitrobacteraceae</taxon>
        <taxon>Bradyrhizobium</taxon>
    </lineage>
</organism>
<accession>A0A0R3C6B9</accession>
<proteinExistence type="inferred from homology"/>
<reference evidence="7 8" key="1">
    <citation type="submission" date="2015-09" db="EMBL/GenBank/DDBJ databases">
        <title>Draft Genome Sequence of the Strain BR 3267 (Bradyrhizobium yuanmingense) recommended as inoculant for cowpea in Brazil.</title>
        <authorList>
            <person name="Simoes-Araujo J.L."/>
            <person name="Zilli J.E."/>
        </authorList>
    </citation>
    <scope>NUCLEOTIDE SEQUENCE [LARGE SCALE GENOMIC DNA]</scope>
    <source>
        <strain evidence="7 8">BR3267</strain>
    </source>
</reference>
<keyword evidence="4" id="KW-0238">DNA-binding</keyword>
<evidence type="ECO:0000313" key="8">
    <source>
        <dbReference type="Proteomes" id="UP000051380"/>
    </source>
</evidence>